<dbReference type="eggNOG" id="COG0247">
    <property type="taxonomic scope" value="Bacteria"/>
</dbReference>
<dbReference type="Pfam" id="PF12007">
    <property type="entry name" value="DUF3501"/>
    <property type="match status" value="1"/>
</dbReference>
<organism evidence="1 2">
    <name type="scientific">Paramagnetospirillum caucaseum</name>
    <dbReference type="NCBI Taxonomy" id="1244869"/>
    <lineage>
        <taxon>Bacteria</taxon>
        <taxon>Pseudomonadati</taxon>
        <taxon>Pseudomonadota</taxon>
        <taxon>Alphaproteobacteria</taxon>
        <taxon>Rhodospirillales</taxon>
        <taxon>Magnetospirillaceae</taxon>
        <taxon>Paramagnetospirillum</taxon>
    </lineage>
</organism>
<reference evidence="1 2" key="1">
    <citation type="journal article" date="2014" name="Genome Announc.">
        <title>Draft Genome Sequence of Magnetospirillum sp. Strain SO-1, a Freshwater Magnetotactic Bacterium Isolated from the Ol'khovka River, Russia.</title>
        <authorList>
            <person name="Grouzdev D.S."/>
            <person name="Dziuba M.V."/>
            <person name="Sukhacheva M.S."/>
            <person name="Mardanov A.V."/>
            <person name="Beletskiy A.V."/>
            <person name="Kuznetsov B.B."/>
            <person name="Skryabin K.G."/>
        </authorList>
    </citation>
    <scope>NUCLEOTIDE SEQUENCE [LARGE SCALE GENOMIC DNA]</scope>
    <source>
        <strain evidence="1 2">SO-1</strain>
    </source>
</reference>
<accession>M2ZBZ7</accession>
<comment type="caution">
    <text evidence="1">The sequence shown here is derived from an EMBL/GenBank/DDBJ whole genome shotgun (WGS) entry which is preliminary data.</text>
</comment>
<evidence type="ECO:0000313" key="2">
    <source>
        <dbReference type="Proteomes" id="UP000011744"/>
    </source>
</evidence>
<keyword evidence="2" id="KW-1185">Reference proteome</keyword>
<dbReference type="InterPro" id="IPR021890">
    <property type="entry name" value="DUF3501"/>
</dbReference>
<dbReference type="OrthoDB" id="9780579at2"/>
<dbReference type="EMBL" id="AONQ01000001">
    <property type="protein sequence ID" value="EME71955.1"/>
    <property type="molecule type" value="Genomic_DNA"/>
</dbReference>
<dbReference type="AlphaFoldDB" id="M2ZBZ7"/>
<name>M2ZBZ7_9PROT</name>
<proteinExistence type="predicted"/>
<dbReference type="STRING" id="1244869.H261_00210"/>
<sequence length="193" mass="21087">MTVITPADILPLDAYERVRPQTRAAIIALKRNRRLAVGPHVTVFFECRDTMLYQIHEMLRAEKGGAAQLEGELEAYNSLIPNGGELIATLMIEIDDEGLRHRVLSGLGGIEESIALEVDGEAVAARPETDVERTTADGKTSSVHFLHFPFTPAQIERFRRPGARVVFTVSHPGYGHMAVLPPATMAALAGDFS</sequence>
<dbReference type="PATRIC" id="fig|1244869.3.peg.38"/>
<protein>
    <recommendedName>
        <fullName evidence="3">DUF3501 family protein</fullName>
    </recommendedName>
</protein>
<gene>
    <name evidence="1" type="ORF">H261_00210</name>
</gene>
<evidence type="ECO:0000313" key="1">
    <source>
        <dbReference type="EMBL" id="EME71955.1"/>
    </source>
</evidence>
<dbReference type="Proteomes" id="UP000011744">
    <property type="component" value="Unassembled WGS sequence"/>
</dbReference>
<evidence type="ECO:0008006" key="3">
    <source>
        <dbReference type="Google" id="ProtNLM"/>
    </source>
</evidence>
<dbReference type="RefSeq" id="WP_008612983.1">
    <property type="nucleotide sequence ID" value="NZ_AONQ01000001.1"/>
</dbReference>